<evidence type="ECO:0000313" key="2">
    <source>
        <dbReference type="Proteomes" id="UP000236291"/>
    </source>
</evidence>
<reference evidence="1 2" key="1">
    <citation type="journal article" date="2014" name="Am. J. Bot.">
        <title>Genome assembly and annotation for red clover (Trifolium pratense; Fabaceae).</title>
        <authorList>
            <person name="Istvanek J."/>
            <person name="Jaros M."/>
            <person name="Krenek A."/>
            <person name="Repkova J."/>
        </authorList>
    </citation>
    <scope>NUCLEOTIDE SEQUENCE [LARGE SCALE GENOMIC DNA]</scope>
    <source>
        <strain evidence="2">cv. Tatra</strain>
        <tissue evidence="1">Young leaves</tissue>
    </source>
</reference>
<accession>A0A2K3L8H6</accession>
<reference evidence="1 2" key="2">
    <citation type="journal article" date="2017" name="Front. Plant Sci.">
        <title>Gene Classification and Mining of Molecular Markers Useful in Red Clover (Trifolium pratense) Breeding.</title>
        <authorList>
            <person name="Istvanek J."/>
            <person name="Dluhosova J."/>
            <person name="Dluhos P."/>
            <person name="Patkova L."/>
            <person name="Nedelnik J."/>
            <person name="Repkova J."/>
        </authorList>
    </citation>
    <scope>NUCLEOTIDE SEQUENCE [LARGE SCALE GENOMIC DNA]</scope>
    <source>
        <strain evidence="2">cv. Tatra</strain>
        <tissue evidence="1">Young leaves</tissue>
    </source>
</reference>
<feature type="non-terminal residue" evidence="1">
    <location>
        <position position="1"/>
    </location>
</feature>
<gene>
    <name evidence="1" type="ORF">L195_g030740</name>
</gene>
<comment type="caution">
    <text evidence="1">The sequence shown here is derived from an EMBL/GenBank/DDBJ whole genome shotgun (WGS) entry which is preliminary data.</text>
</comment>
<sequence>GSFNGCPVKLSKVNGRTCHGNDTIICATVRSTSPRSVSINHCLTRRPALSHMPSHAFLNLSVLPEREGHTPLYSPLTSPPLVLLDSPPLLSSLGPLPVRGSHV</sequence>
<name>A0A2K3L8H6_TRIPR</name>
<evidence type="ECO:0000313" key="1">
    <source>
        <dbReference type="EMBL" id="PNX74813.1"/>
    </source>
</evidence>
<dbReference type="Proteomes" id="UP000236291">
    <property type="component" value="Unassembled WGS sequence"/>
</dbReference>
<organism evidence="1 2">
    <name type="scientific">Trifolium pratense</name>
    <name type="common">Red clover</name>
    <dbReference type="NCBI Taxonomy" id="57577"/>
    <lineage>
        <taxon>Eukaryota</taxon>
        <taxon>Viridiplantae</taxon>
        <taxon>Streptophyta</taxon>
        <taxon>Embryophyta</taxon>
        <taxon>Tracheophyta</taxon>
        <taxon>Spermatophyta</taxon>
        <taxon>Magnoliopsida</taxon>
        <taxon>eudicotyledons</taxon>
        <taxon>Gunneridae</taxon>
        <taxon>Pentapetalae</taxon>
        <taxon>rosids</taxon>
        <taxon>fabids</taxon>
        <taxon>Fabales</taxon>
        <taxon>Fabaceae</taxon>
        <taxon>Papilionoideae</taxon>
        <taxon>50 kb inversion clade</taxon>
        <taxon>NPAAA clade</taxon>
        <taxon>Hologalegina</taxon>
        <taxon>IRL clade</taxon>
        <taxon>Trifolieae</taxon>
        <taxon>Trifolium</taxon>
    </lineage>
</organism>
<proteinExistence type="predicted"/>
<dbReference type="EMBL" id="ASHM01028115">
    <property type="protein sequence ID" value="PNX74813.1"/>
    <property type="molecule type" value="Genomic_DNA"/>
</dbReference>
<protein>
    <submittedName>
        <fullName evidence="1">Uncharacterized protein</fullName>
    </submittedName>
</protein>
<dbReference type="AlphaFoldDB" id="A0A2K3L8H6"/>